<comment type="similarity">
    <text evidence="1">Belongs to the CbxX/CfxQ family.</text>
</comment>
<dbReference type="InterPro" id="IPR050773">
    <property type="entry name" value="CbxX/CfxQ_RuBisCO_ESX"/>
</dbReference>
<evidence type="ECO:0000256" key="3">
    <source>
        <dbReference type="ARBA" id="ARBA00022840"/>
    </source>
</evidence>
<sequence>MLDVLAAGEPWEVPDEWLTEIRGRLRAWGDDPGTLRPPGAFPDFVDGTPAAVWLTHQVAPLLTGWIPVLHGEFADIGAEVARDFYRPSERFGGAGHLIRVAPTDWPLQVVAGAQGFHEEGRRQALELSREVVSLFVDAPPMRARARALTAAFDRVLGDREITRMHVFADYETIAHFWRTAVFTEPERAVLPEIAGPAAALRYSLDALRRVHDDLTAVVPYGDAVDFTQLLARLIRAVGLSAQPLSVGQVLGIAGWDVEKALADLKKGFDPEVWLARNTDWLALAVAQDQRALARAWAAAATRVSVYLTGVPDQGPWPEPEVPDLTTFFQVLDGETSVRVVTTFQAPPPVVIDEPVVEEPVSEAPVHLEEPVVVEPVVDDPAVVEPVVAEPVVHEPAIEEPVNQTPVVEEPVAPQPVAEEPVVAQPVPVEPVVSQPVEPRPVVPQPVVSQPAPVAARAVVTDDDPLAELEALVGLESVKEAVRRMVAEIKTNERRKDLGLPTQDRVRHMVFVGKPGTAKTTIARLLARIYRQLGVLNKGHVVEVDRSDLVGPSVGTTAPLTAAKFREALGGVLFVDEAYTLSPENTPGDFGIEAVATLLKMMEDHRDECVVIVAGYHREMQRFLESNTGLASRFPKLLSFSEYDAEQLVAIFELQARQKGMTYTDDVLAVVRRIIPATPRAHNFGNGRFIRNVLEEAISNQAIRLAKRDSDSLTERDLRELLPEDIKPAASMRAEDYLFQKEGT</sequence>
<dbReference type="InterPro" id="IPR027417">
    <property type="entry name" value="P-loop_NTPase"/>
</dbReference>
<protein>
    <submittedName>
        <fullName evidence="5">AAA family ATPase</fullName>
    </submittedName>
</protein>
<dbReference type="Pfam" id="PF17866">
    <property type="entry name" value="AAA_lid_6"/>
    <property type="match status" value="1"/>
</dbReference>
<dbReference type="InterPro" id="IPR041627">
    <property type="entry name" value="AAA_lid_6"/>
</dbReference>
<dbReference type="InterPro" id="IPR003959">
    <property type="entry name" value="ATPase_AAA_core"/>
</dbReference>
<name>A0ABV6QQL5_9ACTN</name>
<dbReference type="RefSeq" id="WP_380050065.1">
    <property type="nucleotide sequence ID" value="NZ_JBHLTC010000026.1"/>
</dbReference>
<dbReference type="InterPro" id="IPR003593">
    <property type="entry name" value="AAA+_ATPase"/>
</dbReference>
<evidence type="ECO:0000256" key="2">
    <source>
        <dbReference type="ARBA" id="ARBA00022741"/>
    </source>
</evidence>
<dbReference type="PRINTS" id="PR00819">
    <property type="entry name" value="CBXCFQXSUPER"/>
</dbReference>
<gene>
    <name evidence="5" type="ORF">ACFFGN_20535</name>
</gene>
<organism evidence="5 6">
    <name type="scientific">Kribbella deserti</name>
    <dbReference type="NCBI Taxonomy" id="1926257"/>
    <lineage>
        <taxon>Bacteria</taxon>
        <taxon>Bacillati</taxon>
        <taxon>Actinomycetota</taxon>
        <taxon>Actinomycetes</taxon>
        <taxon>Propionibacteriales</taxon>
        <taxon>Kribbellaceae</taxon>
        <taxon>Kribbella</taxon>
    </lineage>
</organism>
<dbReference type="SMART" id="SM00382">
    <property type="entry name" value="AAA"/>
    <property type="match status" value="1"/>
</dbReference>
<proteinExistence type="inferred from homology"/>
<comment type="caution">
    <text evidence="5">The sequence shown here is derived from an EMBL/GenBank/DDBJ whole genome shotgun (WGS) entry which is preliminary data.</text>
</comment>
<feature type="domain" description="AAA+ ATPase" evidence="4">
    <location>
        <begin position="504"/>
        <end position="643"/>
    </location>
</feature>
<dbReference type="Pfam" id="PF00004">
    <property type="entry name" value="AAA"/>
    <property type="match status" value="1"/>
</dbReference>
<dbReference type="PANTHER" id="PTHR43392:SF2">
    <property type="entry name" value="AAA-TYPE ATPASE FAMILY PROTEIN _ ANKYRIN REPEAT FAMILY PROTEIN"/>
    <property type="match status" value="1"/>
</dbReference>
<dbReference type="Proteomes" id="UP001589890">
    <property type="component" value="Unassembled WGS sequence"/>
</dbReference>
<evidence type="ECO:0000256" key="1">
    <source>
        <dbReference type="ARBA" id="ARBA00010378"/>
    </source>
</evidence>
<evidence type="ECO:0000259" key="4">
    <source>
        <dbReference type="SMART" id="SM00382"/>
    </source>
</evidence>
<reference evidence="5 6" key="1">
    <citation type="submission" date="2024-09" db="EMBL/GenBank/DDBJ databases">
        <authorList>
            <person name="Sun Q."/>
            <person name="Mori K."/>
        </authorList>
    </citation>
    <scope>NUCLEOTIDE SEQUENCE [LARGE SCALE GENOMIC DNA]</scope>
    <source>
        <strain evidence="5 6">CGMCC 1.15906</strain>
    </source>
</reference>
<dbReference type="PANTHER" id="PTHR43392">
    <property type="entry name" value="AAA-TYPE ATPASE FAMILY PROTEIN / ANKYRIN REPEAT FAMILY PROTEIN"/>
    <property type="match status" value="1"/>
</dbReference>
<dbReference type="CDD" id="cd00009">
    <property type="entry name" value="AAA"/>
    <property type="match status" value="1"/>
</dbReference>
<evidence type="ECO:0000313" key="5">
    <source>
        <dbReference type="EMBL" id="MFC0626478.1"/>
    </source>
</evidence>
<keyword evidence="6" id="KW-1185">Reference proteome</keyword>
<dbReference type="EMBL" id="JBHLTC010000026">
    <property type="protein sequence ID" value="MFC0626478.1"/>
    <property type="molecule type" value="Genomic_DNA"/>
</dbReference>
<keyword evidence="3" id="KW-0067">ATP-binding</keyword>
<keyword evidence="2" id="KW-0547">Nucleotide-binding</keyword>
<dbReference type="Gene3D" id="3.40.50.300">
    <property type="entry name" value="P-loop containing nucleotide triphosphate hydrolases"/>
    <property type="match status" value="1"/>
</dbReference>
<accession>A0ABV6QQL5</accession>
<dbReference type="Gene3D" id="1.10.8.60">
    <property type="match status" value="1"/>
</dbReference>
<dbReference type="InterPro" id="IPR000641">
    <property type="entry name" value="CbxX/CfxQ"/>
</dbReference>
<dbReference type="SUPFAM" id="SSF52540">
    <property type="entry name" value="P-loop containing nucleoside triphosphate hydrolases"/>
    <property type="match status" value="1"/>
</dbReference>
<evidence type="ECO:0000313" key="6">
    <source>
        <dbReference type="Proteomes" id="UP001589890"/>
    </source>
</evidence>